<dbReference type="RefSeq" id="WP_220211313.1">
    <property type="nucleotide sequence ID" value="NZ_BNJK01000003.1"/>
</dbReference>
<evidence type="ECO:0000313" key="1">
    <source>
        <dbReference type="EMBL" id="GHP00725.1"/>
    </source>
</evidence>
<evidence type="ECO:0000313" key="2">
    <source>
        <dbReference type="Proteomes" id="UP000597444"/>
    </source>
</evidence>
<proteinExistence type="predicted"/>
<gene>
    <name evidence="1" type="ORF">KSF_107720</name>
</gene>
<name>A0A8J3IRK2_9CHLR</name>
<accession>A0A8J3IRK2</accession>
<dbReference type="AlphaFoldDB" id="A0A8J3IRK2"/>
<sequence>MSEDQGWFYTNTFAVTNNGAFRSFCKKHKLRIFREGNLVGCFHPWLGIPQIRVDTSDEQVFLRELGRYLQDEHVAIAVDVRVTEREHCSTSWQITYAINNKGEIKSINPVEIFSVARSLGTQIAPLQDMVPPQDVTGMLTEKSSGAADLARMLQKAVNTISYMLMNIADVDDHRNPESGMIFSDVVRGALFLEETIKIGFLPDNYAKDGVADLIEEVKTQEAQPEEEQSSTTL</sequence>
<keyword evidence="2" id="KW-1185">Reference proteome</keyword>
<organism evidence="1 2">
    <name type="scientific">Reticulibacter mediterranei</name>
    <dbReference type="NCBI Taxonomy" id="2778369"/>
    <lineage>
        <taxon>Bacteria</taxon>
        <taxon>Bacillati</taxon>
        <taxon>Chloroflexota</taxon>
        <taxon>Ktedonobacteria</taxon>
        <taxon>Ktedonobacterales</taxon>
        <taxon>Reticulibacteraceae</taxon>
        <taxon>Reticulibacter</taxon>
    </lineage>
</organism>
<protein>
    <submittedName>
        <fullName evidence="1">Uncharacterized protein</fullName>
    </submittedName>
</protein>
<dbReference type="Proteomes" id="UP000597444">
    <property type="component" value="Unassembled WGS sequence"/>
</dbReference>
<comment type="caution">
    <text evidence="1">The sequence shown here is derived from an EMBL/GenBank/DDBJ whole genome shotgun (WGS) entry which is preliminary data.</text>
</comment>
<reference evidence="1" key="1">
    <citation type="submission" date="2020-10" db="EMBL/GenBank/DDBJ databases">
        <title>Taxonomic study of unclassified bacteria belonging to the class Ktedonobacteria.</title>
        <authorList>
            <person name="Yabe S."/>
            <person name="Wang C.M."/>
            <person name="Zheng Y."/>
            <person name="Sakai Y."/>
            <person name="Cavaletti L."/>
            <person name="Monciardini P."/>
            <person name="Donadio S."/>
        </authorList>
    </citation>
    <scope>NUCLEOTIDE SEQUENCE</scope>
    <source>
        <strain evidence="1">ID150040</strain>
    </source>
</reference>
<dbReference type="EMBL" id="BNJK01000003">
    <property type="protein sequence ID" value="GHP00725.1"/>
    <property type="molecule type" value="Genomic_DNA"/>
</dbReference>